<accession>A0A9P1GII9</accession>
<comment type="caution">
    <text evidence="2">The sequence shown here is derived from an EMBL/GenBank/DDBJ whole genome shotgun (WGS) entry which is preliminary data.</text>
</comment>
<feature type="region of interest" description="Disordered" evidence="1">
    <location>
        <begin position="1"/>
        <end position="48"/>
    </location>
</feature>
<feature type="compositionally biased region" description="Pro residues" evidence="1">
    <location>
        <begin position="21"/>
        <end position="30"/>
    </location>
</feature>
<feature type="non-terminal residue" evidence="2">
    <location>
        <position position="1"/>
    </location>
</feature>
<proteinExistence type="predicted"/>
<reference evidence="3 4" key="2">
    <citation type="submission" date="2024-05" db="EMBL/GenBank/DDBJ databases">
        <authorList>
            <person name="Chen Y."/>
            <person name="Shah S."/>
            <person name="Dougan E. K."/>
            <person name="Thang M."/>
            <person name="Chan C."/>
        </authorList>
    </citation>
    <scope>NUCLEOTIDE SEQUENCE [LARGE SCALE GENOMIC DNA]</scope>
</reference>
<dbReference type="EMBL" id="CAMXCT020005201">
    <property type="protein sequence ID" value="CAL1165042.1"/>
    <property type="molecule type" value="Genomic_DNA"/>
</dbReference>
<dbReference type="EMBL" id="CAMXCT030005201">
    <property type="protein sequence ID" value="CAL4798979.1"/>
    <property type="molecule type" value="Genomic_DNA"/>
</dbReference>
<keyword evidence="4" id="KW-1185">Reference proteome</keyword>
<gene>
    <name evidence="2" type="ORF">C1SCF055_LOCUS36805</name>
</gene>
<evidence type="ECO:0000313" key="3">
    <source>
        <dbReference type="EMBL" id="CAL4798979.1"/>
    </source>
</evidence>
<sequence>MSSSPPIEVPDGDEAEKADGPQPPKEPPPVNSYFFRRDRSRHRRHRYERHDRRDRYERYERYHRYRSRSRSREADLRKVSGSLCRMVRYEEHRPEGLDVDDEGRVSLNQLLKITNFHEKTLLKAVREHQYQDRSTGALRFSLEPTPDGKDMVIRVYPGRQQGNENWSRWTQEPSGMSAKAEVKEESWEGRWRQKSWWGRSWGKGQIAWMRWSRADDTISSGEIESMMS</sequence>
<protein>
    <submittedName>
        <fullName evidence="2">Uncharacterized protein</fullName>
    </submittedName>
</protein>
<dbReference type="OrthoDB" id="407782at2759"/>
<dbReference type="EMBL" id="CAMXCT010005201">
    <property type="protein sequence ID" value="CAI4011667.1"/>
    <property type="molecule type" value="Genomic_DNA"/>
</dbReference>
<feature type="compositionally biased region" description="Basic residues" evidence="1">
    <location>
        <begin position="38"/>
        <end position="47"/>
    </location>
</feature>
<name>A0A9P1GII9_9DINO</name>
<dbReference type="AlphaFoldDB" id="A0A9P1GII9"/>
<evidence type="ECO:0000313" key="4">
    <source>
        <dbReference type="Proteomes" id="UP001152797"/>
    </source>
</evidence>
<organism evidence="2">
    <name type="scientific">Cladocopium goreaui</name>
    <dbReference type="NCBI Taxonomy" id="2562237"/>
    <lineage>
        <taxon>Eukaryota</taxon>
        <taxon>Sar</taxon>
        <taxon>Alveolata</taxon>
        <taxon>Dinophyceae</taxon>
        <taxon>Suessiales</taxon>
        <taxon>Symbiodiniaceae</taxon>
        <taxon>Cladocopium</taxon>
    </lineage>
</organism>
<evidence type="ECO:0000313" key="2">
    <source>
        <dbReference type="EMBL" id="CAI4011667.1"/>
    </source>
</evidence>
<reference evidence="2" key="1">
    <citation type="submission" date="2022-10" db="EMBL/GenBank/DDBJ databases">
        <authorList>
            <person name="Chen Y."/>
            <person name="Dougan E. K."/>
            <person name="Chan C."/>
            <person name="Rhodes N."/>
            <person name="Thang M."/>
        </authorList>
    </citation>
    <scope>NUCLEOTIDE SEQUENCE</scope>
</reference>
<evidence type="ECO:0000256" key="1">
    <source>
        <dbReference type="SAM" id="MobiDB-lite"/>
    </source>
</evidence>
<dbReference type="Proteomes" id="UP001152797">
    <property type="component" value="Unassembled WGS sequence"/>
</dbReference>